<keyword evidence="1" id="KW-0732">Signal</keyword>
<evidence type="ECO:0000313" key="2">
    <source>
        <dbReference type="EMBL" id="CAH0996297.1"/>
    </source>
</evidence>
<dbReference type="Proteomes" id="UP000837932">
    <property type="component" value="Unassembled WGS sequence"/>
</dbReference>
<dbReference type="EMBL" id="CAKLPY010000002">
    <property type="protein sequence ID" value="CAH0996297.1"/>
    <property type="molecule type" value="Genomic_DNA"/>
</dbReference>
<evidence type="ECO:0000256" key="1">
    <source>
        <dbReference type="SAM" id="SignalP"/>
    </source>
</evidence>
<evidence type="ECO:0000313" key="3">
    <source>
        <dbReference type="Proteomes" id="UP000837932"/>
    </source>
</evidence>
<accession>A0ABN8ETD1</accession>
<organism evidence="2 3">
    <name type="scientific">Emticicia aquatica</name>
    <dbReference type="NCBI Taxonomy" id="1681835"/>
    <lineage>
        <taxon>Bacteria</taxon>
        <taxon>Pseudomonadati</taxon>
        <taxon>Bacteroidota</taxon>
        <taxon>Cytophagia</taxon>
        <taxon>Cytophagales</taxon>
        <taxon>Leadbetterellaceae</taxon>
        <taxon>Emticicia</taxon>
    </lineage>
</organism>
<dbReference type="RefSeq" id="WP_238806860.1">
    <property type="nucleotide sequence ID" value="NZ_CAKLPY010000002.1"/>
</dbReference>
<feature type="chain" id="PRO_5045666398" evidence="1">
    <location>
        <begin position="21"/>
        <end position="630"/>
    </location>
</feature>
<proteinExistence type="predicted"/>
<feature type="signal peptide" evidence="1">
    <location>
        <begin position="1"/>
        <end position="20"/>
    </location>
</feature>
<dbReference type="Gene3D" id="2.60.120.200">
    <property type="match status" value="1"/>
</dbReference>
<dbReference type="Gene3D" id="2.60.40.2700">
    <property type="match status" value="1"/>
</dbReference>
<name>A0ABN8ETD1_9BACT</name>
<reference evidence="2" key="1">
    <citation type="submission" date="2021-12" db="EMBL/GenBank/DDBJ databases">
        <authorList>
            <person name="Rodrigo-Torres L."/>
            <person name="Arahal R. D."/>
            <person name="Lucena T."/>
        </authorList>
    </citation>
    <scope>NUCLEOTIDE SEQUENCE</scope>
    <source>
        <strain evidence="2">CECT 8858</strain>
    </source>
</reference>
<gene>
    <name evidence="2" type="ORF">EMA8858_02428</name>
</gene>
<keyword evidence="3" id="KW-1185">Reference proteome</keyword>
<protein>
    <submittedName>
        <fullName evidence="2">Uncharacterized protein</fullName>
    </submittedName>
</protein>
<sequence length="630" mass="67160">MKLRIMCLLIIVCIANVSKAQIKFGNNLGNLNPSAILEMESTNRGLLIPRIALMSTAASFPLQSHVAGMLIYNTATAGVSPNNVIPGIYLNNGAKWDLVTTKTPSNVVNVDGLASSLASPNSFSGASFSPNEPNNLDRLYVNTIDGSNWIFNGTQYSSVMVNATTPWMLAGGTNDAGGNKTGRIYRPGGAGVGSSTISPTASALFELSSTTQGFLPPRMLKAQMQAIENPSEGLVVYCSDCFPKGLQFYNGEGWISSSSTSGITPALVSDVNFTANNGLAAGTILTGTYTFTPNGSGTNASTFKWYAATDKSIPGTPVGTASTYTLTTNDLNKWIGFEVTPARSVAGSAGTPIIVWKSGITNIADKAPLTTILVYSLRKVRSAYIGPLIKVRRSSDNTSQDINADVNGNLDETALLSFVGTGTGYVEIWYDQSGFGTNASQLTTSLQPIIVNAGVIVKESSKPAISFNSQRLGFAALRNNGSNGWNLSYMLQTTAKFTSSGYFIGRKTSYNGGYGADVTTLKGLYKNNVSTYSTTGTLANTNYGNYYYKNSNLTTGSQSISYYRDGLIYQAATSYSYNIQLDYIGADNTDGTGNNFVGNISEIILSQLLPTETVKESIFWDNTNFFWLGK</sequence>
<comment type="caution">
    <text evidence="2">The sequence shown here is derived from an EMBL/GenBank/DDBJ whole genome shotgun (WGS) entry which is preliminary data.</text>
</comment>